<comment type="caution">
    <text evidence="1">The sequence shown here is derived from an EMBL/GenBank/DDBJ whole genome shotgun (WGS) entry which is preliminary data.</text>
</comment>
<dbReference type="EMBL" id="JAHKSW010000018">
    <property type="protein sequence ID" value="KAG7321031.1"/>
    <property type="molecule type" value="Genomic_DNA"/>
</dbReference>
<gene>
    <name evidence="1" type="ORF">KOW79_015446</name>
</gene>
<organism evidence="1 2">
    <name type="scientific">Hemibagrus wyckioides</name>
    <dbReference type="NCBI Taxonomy" id="337641"/>
    <lineage>
        <taxon>Eukaryota</taxon>
        <taxon>Metazoa</taxon>
        <taxon>Chordata</taxon>
        <taxon>Craniata</taxon>
        <taxon>Vertebrata</taxon>
        <taxon>Euteleostomi</taxon>
        <taxon>Actinopterygii</taxon>
        <taxon>Neopterygii</taxon>
        <taxon>Teleostei</taxon>
        <taxon>Ostariophysi</taxon>
        <taxon>Siluriformes</taxon>
        <taxon>Bagridae</taxon>
        <taxon>Hemibagrus</taxon>
    </lineage>
</organism>
<accession>A0A9D3NE30</accession>
<reference evidence="1 2" key="1">
    <citation type="submission" date="2021-06" db="EMBL/GenBank/DDBJ databases">
        <title>Chromosome-level genome assembly of the red-tail catfish (Hemibagrus wyckioides).</title>
        <authorList>
            <person name="Shao F."/>
        </authorList>
    </citation>
    <scope>NUCLEOTIDE SEQUENCE [LARGE SCALE GENOMIC DNA]</scope>
    <source>
        <strain evidence="1">EC202008001</strain>
        <tissue evidence="1">Blood</tissue>
    </source>
</reference>
<dbReference type="Proteomes" id="UP000824219">
    <property type="component" value="Linkage Group LG18"/>
</dbReference>
<sequence length="173" mass="18636">MNGALYVGLRPETSMSTMELIHHRTSHKTLTKGSSSSPENRAGLEISLVLPTPPPSPACQASSRWYLPHPSCSSSCFPTPGCRVQPRPEHPLQATTQQHITGAAMPQEAADGPKCVVRKMNGLSSGENKDISINDEEIDYSGEGMTVTEQQELPAKTGISEGVKNCTHGYLHK</sequence>
<dbReference type="AlphaFoldDB" id="A0A9D3NE30"/>
<proteinExistence type="predicted"/>
<evidence type="ECO:0000313" key="2">
    <source>
        <dbReference type="Proteomes" id="UP000824219"/>
    </source>
</evidence>
<protein>
    <submittedName>
        <fullName evidence="1">Uncharacterized protein</fullName>
    </submittedName>
</protein>
<evidence type="ECO:0000313" key="1">
    <source>
        <dbReference type="EMBL" id="KAG7321031.1"/>
    </source>
</evidence>
<keyword evidence="2" id="KW-1185">Reference proteome</keyword>
<name>A0A9D3NE30_9TELE</name>